<evidence type="ECO:0000313" key="3">
    <source>
        <dbReference type="Proteomes" id="UP001591681"/>
    </source>
</evidence>
<name>A0ABD1K3S4_9TELE</name>
<dbReference type="PANTHER" id="PTHR34349">
    <property type="entry name" value="PROTEIN PHOSPHATASE 1 REGULATORY SUBUNIT 32"/>
    <property type="match status" value="1"/>
</dbReference>
<feature type="region of interest" description="Disordered" evidence="1">
    <location>
        <begin position="250"/>
        <end position="270"/>
    </location>
</feature>
<comment type="caution">
    <text evidence="2">The sequence shown here is derived from an EMBL/GenBank/DDBJ whole genome shotgun (WGS) entry which is preliminary data.</text>
</comment>
<dbReference type="Proteomes" id="UP001591681">
    <property type="component" value="Unassembled WGS sequence"/>
</dbReference>
<sequence length="353" mass="39002">MGVLTTPVGTLASGSGGMELFTRTAPNHYCTSYTQSHGKTGPWPRLGHHHGTGYSSNLRPAVYYTPSLDKQDNPQLGLELLTPRSQTQWDFQAMAGLSMGPPAPYPAGLERESGYLQHHFLPPTVPMSLQTEYKGCFIPHQPPFSVLREHCVVGRKERSGFTEGEGLQPHTFLPHFYPMDHARRIGRSIMKADFLPKAFLKGSEEMPGLVRGATRDTGFTRDTVDSLASPASLLPHPVKGEKQKSILCSTRNSEGMSPPASSGFTHNAPNLKTSTHLPEPAHYITHYQNRFCDVTAAERLRAGWTRGGIHRNRTSGYAGRDTDRYTHTHTHTLSLSLSLSHTHTHTHTDTHTP</sequence>
<dbReference type="EMBL" id="JBHFQA010000009">
    <property type="protein sequence ID" value="KAL2093775.1"/>
    <property type="molecule type" value="Genomic_DNA"/>
</dbReference>
<reference evidence="2 3" key="1">
    <citation type="submission" date="2024-09" db="EMBL/GenBank/DDBJ databases">
        <title>A chromosome-level genome assembly of Gray's grenadier anchovy, Coilia grayii.</title>
        <authorList>
            <person name="Fu Z."/>
        </authorList>
    </citation>
    <scope>NUCLEOTIDE SEQUENCE [LARGE SCALE GENOMIC DNA]</scope>
    <source>
        <strain evidence="2">G4</strain>
        <tissue evidence="2">Muscle</tissue>
    </source>
</reference>
<evidence type="ECO:0000313" key="2">
    <source>
        <dbReference type="EMBL" id="KAL2093775.1"/>
    </source>
</evidence>
<gene>
    <name evidence="2" type="ORF">ACEWY4_011087</name>
</gene>
<proteinExistence type="predicted"/>
<protein>
    <submittedName>
        <fullName evidence="2">Uncharacterized protein</fullName>
    </submittedName>
</protein>
<keyword evidence="3" id="KW-1185">Reference proteome</keyword>
<dbReference type="Pfam" id="PF15691">
    <property type="entry name" value="PPP1R32"/>
    <property type="match status" value="2"/>
</dbReference>
<accession>A0ABD1K3S4</accession>
<dbReference type="AlphaFoldDB" id="A0ABD1K3S4"/>
<dbReference type="InterPro" id="IPR031410">
    <property type="entry name" value="SAXO4"/>
</dbReference>
<evidence type="ECO:0000256" key="1">
    <source>
        <dbReference type="SAM" id="MobiDB-lite"/>
    </source>
</evidence>
<dbReference type="PANTHER" id="PTHR34349:SF1">
    <property type="entry name" value="PROTEIN PHOSPHATASE 1 REGULATORY SUBUNIT 32"/>
    <property type="match status" value="1"/>
</dbReference>
<organism evidence="2 3">
    <name type="scientific">Coilia grayii</name>
    <name type="common">Gray's grenadier anchovy</name>
    <dbReference type="NCBI Taxonomy" id="363190"/>
    <lineage>
        <taxon>Eukaryota</taxon>
        <taxon>Metazoa</taxon>
        <taxon>Chordata</taxon>
        <taxon>Craniata</taxon>
        <taxon>Vertebrata</taxon>
        <taxon>Euteleostomi</taxon>
        <taxon>Actinopterygii</taxon>
        <taxon>Neopterygii</taxon>
        <taxon>Teleostei</taxon>
        <taxon>Clupei</taxon>
        <taxon>Clupeiformes</taxon>
        <taxon>Clupeoidei</taxon>
        <taxon>Engraulidae</taxon>
        <taxon>Coilinae</taxon>
        <taxon>Coilia</taxon>
    </lineage>
</organism>